<name>A0ABW9LQ11_9MYCO</name>
<dbReference type="Gene3D" id="3.40.1000.70">
    <property type="entry name" value="PknH-like extracellular domain"/>
    <property type="match status" value="1"/>
</dbReference>
<organism evidence="4 5">
    <name type="scientific">Mycolicibacterium septicum</name>
    <dbReference type="NCBI Taxonomy" id="98668"/>
    <lineage>
        <taxon>Bacteria</taxon>
        <taxon>Bacillati</taxon>
        <taxon>Actinomycetota</taxon>
        <taxon>Actinomycetes</taxon>
        <taxon>Mycobacteriales</taxon>
        <taxon>Mycobacteriaceae</taxon>
        <taxon>Mycolicibacterium</taxon>
    </lineage>
</organism>
<feature type="transmembrane region" description="Helical" evidence="2">
    <location>
        <begin position="144"/>
        <end position="166"/>
    </location>
</feature>
<feature type="transmembrane region" description="Helical" evidence="2">
    <location>
        <begin position="107"/>
        <end position="132"/>
    </location>
</feature>
<feature type="region of interest" description="Disordered" evidence="1">
    <location>
        <begin position="351"/>
        <end position="411"/>
    </location>
</feature>
<dbReference type="RefSeq" id="WP_409548541.1">
    <property type="nucleotide sequence ID" value="NZ_JBKBDE010000001.1"/>
</dbReference>
<sequence>MSEETKSLTQSAERWLSLAALVVAPTSLITGLCYFFGLLSIRNRLKYFAVDPSMLGYTSADYAVTTIGLFFFAALRVLIVLAVVAVLAVAARHWAATGRRITLLRNIAWLVTGVGAVALAAAVIWLVSGYSLIDKVIEGAPPMYMAGTIVIGIALLTAGYWVLAITGGIGGLGRLPKLAERALLVLATTGMVVALFWITDMYAVEQGKANGAFTASRLWAADGDYTAVQLDTTEALSIPGNLVKTTTLPGQGPSAPPVYRYQCLRVIEAHGGRYVLVPAKWSRERGYAITVAPDATHRITGVVNSTPIGRGPNTDPYWQCPEVVRVFQQSDLEPILIPPEAAQTMVGTIGLRATGPDTNTDAAPAASESSPPKSCGSEGDPSATPSALPPYPAATPATREREFTGDNPSGRVWMRQRAMTFSSPAEAEDFMAAVQDHWGYCAGKTAAVNRHDQTQPRTLGTPGLQEGVLTVSDSGPSSPSPDCAQALAAKSNIVVAVDVCGVKEPSRAVAVAYAVRDRIPTDY</sequence>
<proteinExistence type="predicted"/>
<evidence type="ECO:0000259" key="3">
    <source>
        <dbReference type="Pfam" id="PF14032"/>
    </source>
</evidence>
<feature type="compositionally biased region" description="Low complexity" evidence="1">
    <location>
        <begin position="362"/>
        <end position="374"/>
    </location>
</feature>
<dbReference type="EMBL" id="JBKBDE010000001">
    <property type="protein sequence ID" value="MFN6549600.1"/>
    <property type="molecule type" value="Genomic_DNA"/>
</dbReference>
<feature type="transmembrane region" description="Helical" evidence="2">
    <location>
        <begin position="178"/>
        <end position="198"/>
    </location>
</feature>
<reference evidence="4 5" key="1">
    <citation type="submission" date="2024-12" db="EMBL/GenBank/DDBJ databases">
        <title>The coexistence of Mycolicibacterium septicum and Mycolicibacterium nivoides in clinical samples.</title>
        <authorList>
            <person name="Wang C."/>
            <person name="Feng Y."/>
            <person name="Zong Z."/>
        </authorList>
    </citation>
    <scope>NUCLEOTIDE SEQUENCE [LARGE SCALE GENOMIC DNA]</scope>
    <source>
        <strain evidence="4 5">120310</strain>
    </source>
</reference>
<dbReference type="Pfam" id="PF14032">
    <property type="entry name" value="PknH_C"/>
    <property type="match status" value="1"/>
</dbReference>
<keyword evidence="5" id="KW-1185">Reference proteome</keyword>
<feature type="domain" description="PknH-like extracellular" evidence="3">
    <location>
        <begin position="329"/>
        <end position="515"/>
    </location>
</feature>
<keyword evidence="2" id="KW-0472">Membrane</keyword>
<evidence type="ECO:0000313" key="4">
    <source>
        <dbReference type="EMBL" id="MFN6549600.1"/>
    </source>
</evidence>
<dbReference type="Proteomes" id="UP001635817">
    <property type="component" value="Unassembled WGS sequence"/>
</dbReference>
<evidence type="ECO:0000313" key="5">
    <source>
        <dbReference type="Proteomes" id="UP001635817"/>
    </source>
</evidence>
<protein>
    <submittedName>
        <fullName evidence="4">Sensor domain-containing protein</fullName>
    </submittedName>
</protein>
<accession>A0ABW9LQ11</accession>
<evidence type="ECO:0000256" key="1">
    <source>
        <dbReference type="SAM" id="MobiDB-lite"/>
    </source>
</evidence>
<feature type="transmembrane region" description="Helical" evidence="2">
    <location>
        <begin position="62"/>
        <end position="95"/>
    </location>
</feature>
<comment type="caution">
    <text evidence="4">The sequence shown here is derived from an EMBL/GenBank/DDBJ whole genome shotgun (WGS) entry which is preliminary data.</text>
</comment>
<gene>
    <name evidence="4" type="ORF">ACK4CP_04310</name>
</gene>
<evidence type="ECO:0000256" key="2">
    <source>
        <dbReference type="SAM" id="Phobius"/>
    </source>
</evidence>
<keyword evidence="2" id="KW-1133">Transmembrane helix</keyword>
<dbReference type="InterPro" id="IPR038232">
    <property type="entry name" value="PknH-like_Extracell_sf"/>
</dbReference>
<feature type="transmembrane region" description="Helical" evidence="2">
    <location>
        <begin position="15"/>
        <end position="42"/>
    </location>
</feature>
<dbReference type="InterPro" id="IPR026954">
    <property type="entry name" value="PknH-like_Extracell"/>
</dbReference>
<keyword evidence="2" id="KW-0812">Transmembrane</keyword>